<accession>A0A290ZAT7</accession>
<feature type="compositionally biased region" description="Polar residues" evidence="1">
    <location>
        <begin position="315"/>
        <end position="325"/>
    </location>
</feature>
<evidence type="ECO:0000313" key="2">
    <source>
        <dbReference type="EMBL" id="ATE56140.1"/>
    </source>
</evidence>
<dbReference type="AlphaFoldDB" id="A0A290ZAT7"/>
<organism evidence="2 3">
    <name type="scientific">Actinosynnema pretiosum</name>
    <dbReference type="NCBI Taxonomy" id="42197"/>
    <lineage>
        <taxon>Bacteria</taxon>
        <taxon>Bacillati</taxon>
        <taxon>Actinomycetota</taxon>
        <taxon>Actinomycetes</taxon>
        <taxon>Pseudonocardiales</taxon>
        <taxon>Pseudonocardiaceae</taxon>
        <taxon>Actinosynnema</taxon>
    </lineage>
</organism>
<feature type="region of interest" description="Disordered" evidence="1">
    <location>
        <begin position="315"/>
        <end position="336"/>
    </location>
</feature>
<protein>
    <submittedName>
        <fullName evidence="2">Uncharacterized protein</fullName>
    </submittedName>
</protein>
<keyword evidence="3" id="KW-1185">Reference proteome</keyword>
<dbReference type="KEGG" id="apre:CNX65_25055"/>
<reference evidence="2" key="1">
    <citation type="submission" date="2017-09" db="EMBL/GenBank/DDBJ databases">
        <title>Complete Genome Sequence of ansamitocin-producing Bacterium Actinosynnema pretiosum X47.</title>
        <authorList>
            <person name="Cao G."/>
            <person name="Zong G."/>
            <person name="Zhong C."/>
            <person name="Fu J."/>
        </authorList>
    </citation>
    <scope>NUCLEOTIDE SEQUENCE [LARGE SCALE GENOMIC DNA]</scope>
    <source>
        <strain evidence="2">X47</strain>
    </source>
</reference>
<dbReference type="Proteomes" id="UP000218505">
    <property type="component" value="Chromosome"/>
</dbReference>
<feature type="region of interest" description="Disordered" evidence="1">
    <location>
        <begin position="126"/>
        <end position="151"/>
    </location>
</feature>
<proteinExistence type="predicted"/>
<name>A0A290ZAT7_9PSEU</name>
<evidence type="ECO:0000256" key="1">
    <source>
        <dbReference type="SAM" id="MobiDB-lite"/>
    </source>
</evidence>
<evidence type="ECO:0000313" key="3">
    <source>
        <dbReference type="Proteomes" id="UP000218505"/>
    </source>
</evidence>
<sequence>MPTGADLDHVWTLQGQNSARSGRLHDAAMLYPGVGGPMAYRDGVLVSATDPTDGIVNDLRILPAAGTPSRSLRVLPGQCIVTPSGTGPYLATLEATGLITLDEAHATLPRVDSVFVRVQDDAVGGGGITRGTLHPVTGEPASTPVAPPTPSGCSRIGDVTVPSLATMPITQLGGAQIMLRRKGTTLRGGARYLLEDDNAAEAGPHIGAERIHARMLQIWTGSGWDTIRRLGDTRPSLTAVLRRDDGQEIVNGTGRDTNLGIFQASTTGTGWNTSYLSRGASHPRDGLWWLEMSLLSDVASARYIDASFTQVTNSGTTPHNFPTKDTATTGFGGTGGTRLVRVPPGESLRVLFDAYKNNAPDARILSGSYVRLVWLGES</sequence>
<dbReference type="RefSeq" id="WP_096495961.1">
    <property type="nucleotide sequence ID" value="NZ_CP023445.1"/>
</dbReference>
<gene>
    <name evidence="2" type="ORF">CNX65_25055</name>
</gene>
<dbReference type="EMBL" id="CP023445">
    <property type="protein sequence ID" value="ATE56140.1"/>
    <property type="molecule type" value="Genomic_DNA"/>
</dbReference>